<feature type="compositionally biased region" description="Polar residues" evidence="1">
    <location>
        <begin position="252"/>
        <end position="261"/>
    </location>
</feature>
<feature type="region of interest" description="Disordered" evidence="1">
    <location>
        <begin position="158"/>
        <end position="196"/>
    </location>
</feature>
<feature type="compositionally biased region" description="Basic and acidic residues" evidence="1">
    <location>
        <begin position="1"/>
        <end position="10"/>
    </location>
</feature>
<feature type="region of interest" description="Disordered" evidence="1">
    <location>
        <begin position="208"/>
        <end position="395"/>
    </location>
</feature>
<evidence type="ECO:0000256" key="1">
    <source>
        <dbReference type="SAM" id="MobiDB-lite"/>
    </source>
</evidence>
<evidence type="ECO:0000313" key="2">
    <source>
        <dbReference type="EMBL" id="KAH9819787.1"/>
    </source>
</evidence>
<evidence type="ECO:0000313" key="3">
    <source>
        <dbReference type="Proteomes" id="UP001138500"/>
    </source>
</evidence>
<dbReference type="AlphaFoldDB" id="A0A9W7VZE6"/>
<reference evidence="2 3" key="2">
    <citation type="journal article" date="2021" name="Curr. Genet.">
        <title>Genetic response to nitrogen starvation in the aggressive Eucalyptus foliar pathogen Teratosphaeria destructans.</title>
        <authorList>
            <person name="Havenga M."/>
            <person name="Wingfield B.D."/>
            <person name="Wingfield M.J."/>
            <person name="Dreyer L.L."/>
            <person name="Roets F."/>
            <person name="Aylward J."/>
        </authorList>
    </citation>
    <scope>NUCLEOTIDE SEQUENCE [LARGE SCALE GENOMIC DNA]</scope>
    <source>
        <strain evidence="2">CMW44962</strain>
    </source>
</reference>
<dbReference type="OrthoDB" id="20105at2759"/>
<gene>
    <name evidence="2" type="ORF">Tdes44962_MAKER05187</name>
</gene>
<feature type="compositionally biased region" description="Basic and acidic residues" evidence="1">
    <location>
        <begin position="47"/>
        <end position="67"/>
    </location>
</feature>
<comment type="caution">
    <text evidence="2">The sequence shown here is derived from an EMBL/GenBank/DDBJ whole genome shotgun (WGS) entry which is preliminary data.</text>
</comment>
<dbReference type="EMBL" id="RIBY02002312">
    <property type="protein sequence ID" value="KAH9819787.1"/>
    <property type="molecule type" value="Genomic_DNA"/>
</dbReference>
<dbReference type="Pfam" id="PF10846">
    <property type="entry name" value="DUF2722"/>
    <property type="match status" value="1"/>
</dbReference>
<dbReference type="InterPro" id="IPR021216">
    <property type="entry name" value="DUF2722"/>
</dbReference>
<feature type="compositionally biased region" description="Basic and acidic residues" evidence="1">
    <location>
        <begin position="331"/>
        <end position="370"/>
    </location>
</feature>
<reference evidence="2 3" key="1">
    <citation type="journal article" date="2018" name="IMA Fungus">
        <title>IMA Genome-F 10: Nine draft genome sequences of Claviceps purpurea s.lat., including C. arundinis, C. humidiphila, and C. cf. spartinae, pseudomolecules for the pitch canker pathogen Fusarium circinatum, draft genome of Davidsoniella eucalypti, Grosmannia galeiformis, Quambalaria eucalypti, and Teratosphaeria destructans.</title>
        <authorList>
            <person name="Wingfield B.D."/>
            <person name="Liu M."/>
            <person name="Nguyen H.D."/>
            <person name="Lane F.A."/>
            <person name="Morgan S.W."/>
            <person name="De Vos L."/>
            <person name="Wilken P.M."/>
            <person name="Duong T.A."/>
            <person name="Aylward J."/>
            <person name="Coetzee M.P."/>
            <person name="Dadej K."/>
            <person name="De Beer Z.W."/>
            <person name="Findlay W."/>
            <person name="Havenga M."/>
            <person name="Kolarik M."/>
            <person name="Menzies J.G."/>
            <person name="Naidoo K."/>
            <person name="Pochopski O."/>
            <person name="Shoukouhi P."/>
            <person name="Santana Q.C."/>
            <person name="Seifert K.A."/>
            <person name="Soal N."/>
            <person name="Steenkamp E.T."/>
            <person name="Tatham C.T."/>
            <person name="van der Nest M.A."/>
            <person name="Wingfield M.J."/>
        </authorList>
    </citation>
    <scope>NUCLEOTIDE SEQUENCE [LARGE SCALE GENOMIC DNA]</scope>
    <source>
        <strain evidence="2">CMW44962</strain>
    </source>
</reference>
<feature type="compositionally biased region" description="Basic and acidic residues" evidence="1">
    <location>
        <begin position="381"/>
        <end position="395"/>
    </location>
</feature>
<proteinExistence type="predicted"/>
<sequence length="395" mass="43499">MNLPDPRERQAPPTLGQPLGGPLGIMPQPPSQWHGQEESMRNWLAAKAEEDKRKQEEERTKQEGFRLEQRRIEQSMLRESLQAGVPPSMVPLIYAGIGGANLANVSLDSLQHYAAQFQVTQQQLQQQASPELRRETRLISQASAAYAQPVQPQIIPAQQPTEQPQPPPNAPLQTTFSVYQPGAPRSVPMSGPRSATHAQLPRLTTNEMHIYQPPPPNNPGSAHPLQQSQTVAQEPPASSPSIYFHHWVPPNEQKNQPQTPASKAGEHTAAHVSESDYKDSPRKRKAQGGHERNPPPSSIGPARTSPSFSTISSSSRTKSGHARTRSNASERAAEGRPGSKREMDPPRAVHTEQHTSDREREERGSRDSSQQRDLGSGSGRSNEDPVRPVSRKEEG</sequence>
<feature type="compositionally biased region" description="Low complexity" evidence="1">
    <location>
        <begin position="304"/>
        <end position="317"/>
    </location>
</feature>
<keyword evidence="3" id="KW-1185">Reference proteome</keyword>
<feature type="region of interest" description="Disordered" evidence="1">
    <location>
        <begin position="1"/>
        <end position="67"/>
    </location>
</feature>
<accession>A0A9W7VZE6</accession>
<organism evidence="2 3">
    <name type="scientific">Teratosphaeria destructans</name>
    <dbReference type="NCBI Taxonomy" id="418781"/>
    <lineage>
        <taxon>Eukaryota</taxon>
        <taxon>Fungi</taxon>
        <taxon>Dikarya</taxon>
        <taxon>Ascomycota</taxon>
        <taxon>Pezizomycotina</taxon>
        <taxon>Dothideomycetes</taxon>
        <taxon>Dothideomycetidae</taxon>
        <taxon>Mycosphaerellales</taxon>
        <taxon>Teratosphaeriaceae</taxon>
        <taxon>Teratosphaeria</taxon>
    </lineage>
</organism>
<protein>
    <submittedName>
        <fullName evidence="2">Uncharacterized protein</fullName>
    </submittedName>
</protein>
<dbReference type="Proteomes" id="UP001138500">
    <property type="component" value="Unassembled WGS sequence"/>
</dbReference>
<name>A0A9W7VZE6_9PEZI</name>
<feature type="compositionally biased region" description="Basic and acidic residues" evidence="1">
    <location>
        <begin position="264"/>
        <end position="280"/>
    </location>
</feature>